<keyword evidence="1" id="KW-0813">Transport</keyword>
<keyword evidence="10" id="KW-1185">Reference proteome</keyword>
<dbReference type="InterPro" id="IPR036909">
    <property type="entry name" value="Cyt_c-like_dom_sf"/>
</dbReference>
<evidence type="ECO:0000256" key="2">
    <source>
        <dbReference type="ARBA" id="ARBA00022617"/>
    </source>
</evidence>
<dbReference type="PROSITE" id="PS51007">
    <property type="entry name" value="CYTC"/>
    <property type="match status" value="1"/>
</dbReference>
<evidence type="ECO:0000256" key="5">
    <source>
        <dbReference type="ARBA" id="ARBA00023004"/>
    </source>
</evidence>
<dbReference type="GO" id="GO:0020037">
    <property type="term" value="F:heme binding"/>
    <property type="evidence" value="ECO:0007669"/>
    <property type="project" value="InterPro"/>
</dbReference>
<comment type="caution">
    <text evidence="9">The sequence shown here is derived from an EMBL/GenBank/DDBJ whole genome shotgun (WGS) entry which is preliminary data.</text>
</comment>
<keyword evidence="4" id="KW-0249">Electron transport</keyword>
<evidence type="ECO:0000313" key="10">
    <source>
        <dbReference type="Proteomes" id="UP000321304"/>
    </source>
</evidence>
<evidence type="ECO:0000256" key="6">
    <source>
        <dbReference type="PROSITE-ProRule" id="PRU00433"/>
    </source>
</evidence>
<keyword evidence="5 6" id="KW-0408">Iron</keyword>
<dbReference type="InterPro" id="IPR009056">
    <property type="entry name" value="Cyt_c-like_dom"/>
</dbReference>
<feature type="signal peptide" evidence="7">
    <location>
        <begin position="1"/>
        <end position="32"/>
    </location>
</feature>
<dbReference type="Pfam" id="PF00034">
    <property type="entry name" value="Cytochrom_C"/>
    <property type="match status" value="1"/>
</dbReference>
<organism evidence="9 10">
    <name type="scientific">Bradyrhizobium macuxiense</name>
    <dbReference type="NCBI Taxonomy" id="1755647"/>
    <lineage>
        <taxon>Bacteria</taxon>
        <taxon>Pseudomonadati</taxon>
        <taxon>Pseudomonadota</taxon>
        <taxon>Alphaproteobacteria</taxon>
        <taxon>Hyphomicrobiales</taxon>
        <taxon>Nitrobacteraceae</taxon>
        <taxon>Bradyrhizobium</taxon>
    </lineage>
</organism>
<evidence type="ECO:0000256" key="1">
    <source>
        <dbReference type="ARBA" id="ARBA00022448"/>
    </source>
</evidence>
<protein>
    <submittedName>
        <fullName evidence="9">Cytochrome c</fullName>
    </submittedName>
</protein>
<feature type="domain" description="Cytochrome c" evidence="8">
    <location>
        <begin position="39"/>
        <end position="139"/>
    </location>
</feature>
<accession>A0A560M4C6</accession>
<gene>
    <name evidence="9" type="ORF">FBZ93_105318</name>
</gene>
<dbReference type="EMBL" id="VITY01000005">
    <property type="protein sequence ID" value="TWC00521.1"/>
    <property type="molecule type" value="Genomic_DNA"/>
</dbReference>
<dbReference type="AlphaFoldDB" id="A0A560M4C6"/>
<keyword evidence="7" id="KW-0732">Signal</keyword>
<dbReference type="PRINTS" id="PR00604">
    <property type="entry name" value="CYTCHRMECIAB"/>
</dbReference>
<name>A0A560M4C6_9BRAD</name>
<dbReference type="SUPFAM" id="SSF46626">
    <property type="entry name" value="Cytochrome c"/>
    <property type="match status" value="1"/>
</dbReference>
<evidence type="ECO:0000256" key="7">
    <source>
        <dbReference type="SAM" id="SignalP"/>
    </source>
</evidence>
<evidence type="ECO:0000256" key="3">
    <source>
        <dbReference type="ARBA" id="ARBA00022723"/>
    </source>
</evidence>
<keyword evidence="3 6" id="KW-0479">Metal-binding</keyword>
<evidence type="ECO:0000256" key="4">
    <source>
        <dbReference type="ARBA" id="ARBA00022982"/>
    </source>
</evidence>
<dbReference type="InterPro" id="IPR002327">
    <property type="entry name" value="Cyt_c_1A/1B"/>
</dbReference>
<feature type="chain" id="PRO_5021860087" evidence="7">
    <location>
        <begin position="33"/>
        <end position="139"/>
    </location>
</feature>
<sequence length="139" mass="15209">MYMTKLRARWAAGWTLALGFCSAMLAVQIAAAQMPLPAAKPPDGATLFKQQCATCHTSNTSDPVRQGPSLYKIVGRHAGKADGFKYSAAFAKADFVWDDARLDAWLTNPQEVIPGSVMAYRQAKPETRAMIIAYLKELN</sequence>
<dbReference type="PANTHER" id="PTHR11961">
    <property type="entry name" value="CYTOCHROME C"/>
    <property type="match status" value="1"/>
</dbReference>
<proteinExistence type="predicted"/>
<keyword evidence="2 6" id="KW-0349">Heme</keyword>
<dbReference type="GO" id="GO:0046872">
    <property type="term" value="F:metal ion binding"/>
    <property type="evidence" value="ECO:0007669"/>
    <property type="project" value="UniProtKB-KW"/>
</dbReference>
<evidence type="ECO:0000259" key="8">
    <source>
        <dbReference type="PROSITE" id="PS51007"/>
    </source>
</evidence>
<dbReference type="GO" id="GO:0009055">
    <property type="term" value="F:electron transfer activity"/>
    <property type="evidence" value="ECO:0007669"/>
    <property type="project" value="InterPro"/>
</dbReference>
<dbReference type="Proteomes" id="UP000321304">
    <property type="component" value="Unassembled WGS sequence"/>
</dbReference>
<dbReference type="STRING" id="1755647.AS156_32610"/>
<reference evidence="9 10" key="1">
    <citation type="submission" date="2019-06" db="EMBL/GenBank/DDBJ databases">
        <title>Genomic Encyclopedia of Type Strains, Phase IV (KMG-V): Genome sequencing to study the core and pangenomes of soil and plant-associated prokaryotes.</title>
        <authorList>
            <person name="Whitman W."/>
        </authorList>
    </citation>
    <scope>NUCLEOTIDE SEQUENCE [LARGE SCALE GENOMIC DNA]</scope>
    <source>
        <strain evidence="9 10">BR 10355</strain>
    </source>
</reference>
<dbReference type="Gene3D" id="1.10.760.10">
    <property type="entry name" value="Cytochrome c-like domain"/>
    <property type="match status" value="1"/>
</dbReference>
<evidence type="ECO:0000313" key="9">
    <source>
        <dbReference type="EMBL" id="TWC00521.1"/>
    </source>
</evidence>